<keyword evidence="1" id="KW-1133">Transmembrane helix</keyword>
<organism evidence="2 3">
    <name type="scientific">Microlunatus soli</name>
    <dbReference type="NCBI Taxonomy" id="630515"/>
    <lineage>
        <taxon>Bacteria</taxon>
        <taxon>Bacillati</taxon>
        <taxon>Actinomycetota</taxon>
        <taxon>Actinomycetes</taxon>
        <taxon>Propionibacteriales</taxon>
        <taxon>Propionibacteriaceae</taxon>
        <taxon>Microlunatus</taxon>
    </lineage>
</organism>
<feature type="transmembrane region" description="Helical" evidence="1">
    <location>
        <begin position="46"/>
        <end position="64"/>
    </location>
</feature>
<proteinExistence type="predicted"/>
<dbReference type="STRING" id="630515.SAMN04489812_0553"/>
<sequence>MALGPTGLSRSPEISLCFGRIIFFAVIVSSSAAAARRRREQSRAQVRMVIAPLLILAACVALTASDLALKLRFGLSLPAFNSLVDVAGQPNAETDTHGFPARCPARIGLYSITTCDTVPTGYVFYDNLGSGIADNAGFAYLPSGVPENADTSSFESPRFTHIRGSWYSFTTSW</sequence>
<keyword evidence="1" id="KW-0472">Membrane</keyword>
<reference evidence="2 3" key="1">
    <citation type="submission" date="2016-10" db="EMBL/GenBank/DDBJ databases">
        <authorList>
            <person name="de Groot N.N."/>
        </authorList>
    </citation>
    <scope>NUCLEOTIDE SEQUENCE [LARGE SCALE GENOMIC DNA]</scope>
    <source>
        <strain evidence="2 3">DSM 21800</strain>
    </source>
</reference>
<evidence type="ECO:0000256" key="1">
    <source>
        <dbReference type="SAM" id="Phobius"/>
    </source>
</evidence>
<keyword evidence="3" id="KW-1185">Reference proteome</keyword>
<dbReference type="RefSeq" id="WP_091519494.1">
    <property type="nucleotide sequence ID" value="NZ_LT629772.1"/>
</dbReference>
<protein>
    <submittedName>
        <fullName evidence="2">Uncharacterized protein</fullName>
    </submittedName>
</protein>
<evidence type="ECO:0000313" key="3">
    <source>
        <dbReference type="Proteomes" id="UP000199103"/>
    </source>
</evidence>
<accession>A0A1H1NKR8</accession>
<dbReference type="OrthoDB" id="3389565at2"/>
<feature type="transmembrane region" description="Helical" evidence="1">
    <location>
        <begin position="12"/>
        <end position="34"/>
    </location>
</feature>
<dbReference type="AlphaFoldDB" id="A0A1H1NKR8"/>
<evidence type="ECO:0000313" key="2">
    <source>
        <dbReference type="EMBL" id="SDR99606.1"/>
    </source>
</evidence>
<dbReference type="EMBL" id="LT629772">
    <property type="protein sequence ID" value="SDR99606.1"/>
    <property type="molecule type" value="Genomic_DNA"/>
</dbReference>
<gene>
    <name evidence="2" type="ORF">SAMN04489812_0553</name>
</gene>
<dbReference type="Proteomes" id="UP000199103">
    <property type="component" value="Chromosome I"/>
</dbReference>
<keyword evidence="1" id="KW-0812">Transmembrane</keyword>
<name>A0A1H1NKR8_9ACTN</name>